<sequence length="184" mass="21048">MLANTASCSRGKAVLISVYVERPHKRRLSFHKPRHSYHNILLPQPFYKHGETRNGYSKKAQLLLYIQKKRETSRRAGASNPTSSNSQPPRTHTQVVAAKIKPKHSSSPSCLGRWKWRLQVPGFFQSIFRLKKKPNSGISRSTGEKIKVMVKRIQVQKSISKMFASLRGQVAFARNFPVPRKQDI</sequence>
<evidence type="ECO:0000256" key="1">
    <source>
        <dbReference type="SAM" id="MobiDB-lite"/>
    </source>
</evidence>
<evidence type="ECO:0000313" key="2">
    <source>
        <dbReference type="EnsemblPlants" id="Kaladp1129s0044.1.v1.1"/>
    </source>
</evidence>
<keyword evidence="3" id="KW-1185">Reference proteome</keyword>
<feature type="region of interest" description="Disordered" evidence="1">
    <location>
        <begin position="71"/>
        <end position="93"/>
    </location>
</feature>
<dbReference type="Gramene" id="Kaladp1129s0044.1.v1.1">
    <property type="protein sequence ID" value="Kaladp1129s0044.1.v1.1"/>
    <property type="gene ID" value="Kaladp1129s0044.v1.1"/>
</dbReference>
<reference evidence="2" key="1">
    <citation type="submission" date="2021-01" db="UniProtKB">
        <authorList>
            <consortium name="EnsemblPlants"/>
        </authorList>
    </citation>
    <scope>IDENTIFICATION</scope>
</reference>
<organism evidence="2 3">
    <name type="scientific">Kalanchoe fedtschenkoi</name>
    <name type="common">Lavender scallops</name>
    <name type="synonym">South American air plant</name>
    <dbReference type="NCBI Taxonomy" id="63787"/>
    <lineage>
        <taxon>Eukaryota</taxon>
        <taxon>Viridiplantae</taxon>
        <taxon>Streptophyta</taxon>
        <taxon>Embryophyta</taxon>
        <taxon>Tracheophyta</taxon>
        <taxon>Spermatophyta</taxon>
        <taxon>Magnoliopsida</taxon>
        <taxon>eudicotyledons</taxon>
        <taxon>Gunneridae</taxon>
        <taxon>Pentapetalae</taxon>
        <taxon>Saxifragales</taxon>
        <taxon>Crassulaceae</taxon>
        <taxon>Kalanchoe</taxon>
    </lineage>
</organism>
<proteinExistence type="predicted"/>
<dbReference type="EnsemblPlants" id="Kaladp1129s0044.1.v1.1">
    <property type="protein sequence ID" value="Kaladp1129s0044.1.v1.1"/>
    <property type="gene ID" value="Kaladp1129s0044.v1.1"/>
</dbReference>
<evidence type="ECO:0000313" key="3">
    <source>
        <dbReference type="Proteomes" id="UP000594263"/>
    </source>
</evidence>
<dbReference type="Proteomes" id="UP000594263">
    <property type="component" value="Unplaced"/>
</dbReference>
<name>A0A7N0VK94_KALFE</name>
<dbReference type="AlphaFoldDB" id="A0A7N0VK94"/>
<dbReference type="OMA" id="YVERPHK"/>
<protein>
    <submittedName>
        <fullName evidence="2">Uncharacterized protein</fullName>
    </submittedName>
</protein>
<accession>A0A7N0VK94</accession>
<feature type="compositionally biased region" description="Polar residues" evidence="1">
    <location>
        <begin position="79"/>
        <end position="93"/>
    </location>
</feature>